<accession>A0A511D6D7</accession>
<keyword evidence="4 5" id="KW-0472">Membrane</keyword>
<feature type="transmembrane region" description="Helical" evidence="5">
    <location>
        <begin position="77"/>
        <end position="95"/>
    </location>
</feature>
<feature type="transmembrane region" description="Helical" evidence="5">
    <location>
        <begin position="101"/>
        <end position="121"/>
    </location>
</feature>
<evidence type="ECO:0000259" key="6">
    <source>
        <dbReference type="Pfam" id="PF01694"/>
    </source>
</evidence>
<evidence type="ECO:0000256" key="4">
    <source>
        <dbReference type="ARBA" id="ARBA00023136"/>
    </source>
</evidence>
<dbReference type="GO" id="GO:0004252">
    <property type="term" value="F:serine-type endopeptidase activity"/>
    <property type="evidence" value="ECO:0007669"/>
    <property type="project" value="InterPro"/>
</dbReference>
<reference evidence="7 8" key="1">
    <citation type="submission" date="2019-07" db="EMBL/GenBank/DDBJ databases">
        <title>Whole genome shotgun sequence of Pseudonocardia asaccharolytica NBRC 16224.</title>
        <authorList>
            <person name="Hosoyama A."/>
            <person name="Uohara A."/>
            <person name="Ohji S."/>
            <person name="Ichikawa N."/>
        </authorList>
    </citation>
    <scope>NUCLEOTIDE SEQUENCE [LARGE SCALE GENOMIC DNA]</scope>
    <source>
        <strain evidence="7 8">NBRC 16224</strain>
    </source>
</reference>
<dbReference type="Proteomes" id="UP000321328">
    <property type="component" value="Unassembled WGS sequence"/>
</dbReference>
<dbReference type="GO" id="GO:0016020">
    <property type="term" value="C:membrane"/>
    <property type="evidence" value="ECO:0007669"/>
    <property type="project" value="UniProtKB-SubCell"/>
</dbReference>
<feature type="transmembrane region" description="Helical" evidence="5">
    <location>
        <begin position="128"/>
        <end position="146"/>
    </location>
</feature>
<organism evidence="7 8">
    <name type="scientific">Pseudonocardia asaccharolytica DSM 44247 = NBRC 16224</name>
    <dbReference type="NCBI Taxonomy" id="1123024"/>
    <lineage>
        <taxon>Bacteria</taxon>
        <taxon>Bacillati</taxon>
        <taxon>Actinomycetota</taxon>
        <taxon>Actinomycetes</taxon>
        <taxon>Pseudonocardiales</taxon>
        <taxon>Pseudonocardiaceae</taxon>
        <taxon>Pseudonocardia</taxon>
    </lineage>
</organism>
<dbReference type="GO" id="GO:0006508">
    <property type="term" value="P:proteolysis"/>
    <property type="evidence" value="ECO:0007669"/>
    <property type="project" value="UniProtKB-KW"/>
</dbReference>
<comment type="caution">
    <text evidence="7">The sequence shown here is derived from an EMBL/GenBank/DDBJ whole genome shotgun (WGS) entry which is preliminary data.</text>
</comment>
<evidence type="ECO:0000256" key="3">
    <source>
        <dbReference type="ARBA" id="ARBA00022989"/>
    </source>
</evidence>
<dbReference type="STRING" id="1123024.GCA_000423625_00162"/>
<comment type="subcellular location">
    <subcellularLocation>
        <location evidence="1">Membrane</location>
        <topology evidence="1">Multi-pass membrane protein</topology>
    </subcellularLocation>
</comment>
<dbReference type="Pfam" id="PF01694">
    <property type="entry name" value="Rhomboid"/>
    <property type="match status" value="1"/>
</dbReference>
<proteinExistence type="predicted"/>
<feature type="domain" description="Peptidase S54 rhomboid" evidence="6">
    <location>
        <begin position="32"/>
        <end position="166"/>
    </location>
</feature>
<dbReference type="InterPro" id="IPR022764">
    <property type="entry name" value="Peptidase_S54_rhomboid_dom"/>
</dbReference>
<keyword evidence="3 5" id="KW-1133">Transmembrane helix</keyword>
<dbReference type="EMBL" id="BJVI01000067">
    <property type="protein sequence ID" value="GEL20351.1"/>
    <property type="molecule type" value="Genomic_DNA"/>
</dbReference>
<dbReference type="Gene3D" id="1.20.1540.10">
    <property type="entry name" value="Rhomboid-like"/>
    <property type="match status" value="1"/>
</dbReference>
<sequence>MFAVTAAVSVAQLVHPSVFHALHRDPAGLAAGQWWRAVTWMFVQDGWLAGTVFNLAILAVVGSAFERVFGSARWLPTYFVVGLIAQIPGFFWNPYGAGNSVPVAVLFGALVDLLIVGPRWFGARIPAAVRIWAVIVPVLAAVDTVLRDNHGIAVLLGMLVGLAMLWRRRGAGAEGR</sequence>
<dbReference type="AlphaFoldDB" id="A0A511D6D7"/>
<feature type="transmembrane region" description="Helical" evidence="5">
    <location>
        <begin position="152"/>
        <end position="168"/>
    </location>
</feature>
<keyword evidence="8" id="KW-1185">Reference proteome</keyword>
<protein>
    <submittedName>
        <fullName evidence="7">Rhomboid family intramembrane serine protease</fullName>
    </submittedName>
</protein>
<dbReference type="SUPFAM" id="SSF144091">
    <property type="entry name" value="Rhomboid-like"/>
    <property type="match status" value="1"/>
</dbReference>
<evidence type="ECO:0000256" key="5">
    <source>
        <dbReference type="SAM" id="Phobius"/>
    </source>
</evidence>
<evidence type="ECO:0000313" key="7">
    <source>
        <dbReference type="EMBL" id="GEL20351.1"/>
    </source>
</evidence>
<keyword evidence="2 5" id="KW-0812">Transmembrane</keyword>
<evidence type="ECO:0000256" key="2">
    <source>
        <dbReference type="ARBA" id="ARBA00022692"/>
    </source>
</evidence>
<keyword evidence="7" id="KW-0645">Protease</keyword>
<gene>
    <name evidence="7" type="ORF">PA7_41880</name>
</gene>
<dbReference type="InterPro" id="IPR035952">
    <property type="entry name" value="Rhomboid-like_sf"/>
</dbReference>
<evidence type="ECO:0000313" key="8">
    <source>
        <dbReference type="Proteomes" id="UP000321328"/>
    </source>
</evidence>
<evidence type="ECO:0000256" key="1">
    <source>
        <dbReference type="ARBA" id="ARBA00004141"/>
    </source>
</evidence>
<name>A0A511D6D7_9PSEU</name>
<feature type="transmembrane region" description="Helical" evidence="5">
    <location>
        <begin position="45"/>
        <end position="65"/>
    </location>
</feature>
<keyword evidence="7" id="KW-0378">Hydrolase</keyword>